<evidence type="ECO:0000313" key="3">
    <source>
        <dbReference type="Proteomes" id="UP001596084"/>
    </source>
</evidence>
<keyword evidence="1" id="KW-0812">Transmembrane</keyword>
<evidence type="ECO:0000256" key="1">
    <source>
        <dbReference type="SAM" id="Phobius"/>
    </source>
</evidence>
<keyword evidence="3" id="KW-1185">Reference proteome</keyword>
<name>A0ABW0QH64_9BURK</name>
<accession>A0ABW0QH64</accession>
<keyword evidence="1" id="KW-0472">Membrane</keyword>
<comment type="caution">
    <text evidence="2">The sequence shown here is derived from an EMBL/GenBank/DDBJ whole genome shotgun (WGS) entry which is preliminary data.</text>
</comment>
<evidence type="ECO:0000313" key="2">
    <source>
        <dbReference type="EMBL" id="MFC5523630.1"/>
    </source>
</evidence>
<protein>
    <recommendedName>
        <fullName evidence="4">Transmembrane protein</fullName>
    </recommendedName>
</protein>
<gene>
    <name evidence="2" type="ORF">ACFPP7_22320</name>
</gene>
<dbReference type="RefSeq" id="WP_281178578.1">
    <property type="nucleotide sequence ID" value="NZ_JBHSMX010000065.1"/>
</dbReference>
<sequence>MLDQLAQYFYDPLVFWGVPLAIVLVWAGLRRAAAWLGRYRRSR</sequence>
<organism evidence="2 3">
    <name type="scientific">Polaromonas jejuensis</name>
    <dbReference type="NCBI Taxonomy" id="457502"/>
    <lineage>
        <taxon>Bacteria</taxon>
        <taxon>Pseudomonadati</taxon>
        <taxon>Pseudomonadota</taxon>
        <taxon>Betaproteobacteria</taxon>
        <taxon>Burkholderiales</taxon>
        <taxon>Comamonadaceae</taxon>
        <taxon>Polaromonas</taxon>
    </lineage>
</organism>
<proteinExistence type="predicted"/>
<evidence type="ECO:0008006" key="4">
    <source>
        <dbReference type="Google" id="ProtNLM"/>
    </source>
</evidence>
<dbReference type="EMBL" id="JBHSMX010000065">
    <property type="protein sequence ID" value="MFC5523630.1"/>
    <property type="molecule type" value="Genomic_DNA"/>
</dbReference>
<feature type="transmembrane region" description="Helical" evidence="1">
    <location>
        <begin position="13"/>
        <end position="33"/>
    </location>
</feature>
<dbReference type="Proteomes" id="UP001596084">
    <property type="component" value="Unassembled WGS sequence"/>
</dbReference>
<reference evidence="3" key="1">
    <citation type="journal article" date="2019" name="Int. J. Syst. Evol. Microbiol.">
        <title>The Global Catalogue of Microorganisms (GCM) 10K type strain sequencing project: providing services to taxonomists for standard genome sequencing and annotation.</title>
        <authorList>
            <consortium name="The Broad Institute Genomics Platform"/>
            <consortium name="The Broad Institute Genome Sequencing Center for Infectious Disease"/>
            <person name="Wu L."/>
            <person name="Ma J."/>
        </authorList>
    </citation>
    <scope>NUCLEOTIDE SEQUENCE [LARGE SCALE GENOMIC DNA]</scope>
    <source>
        <strain evidence="3">CGMCC 4.7277</strain>
    </source>
</reference>
<keyword evidence="1" id="KW-1133">Transmembrane helix</keyword>